<accession>A0ABD6X8V1</accession>
<evidence type="ECO:0000313" key="2">
    <source>
        <dbReference type="EMBL" id="PSU19085.1"/>
    </source>
</evidence>
<dbReference type="AlphaFoldDB" id="A0ABD6X8V1"/>
<reference evidence="2 3" key="1">
    <citation type="submission" date="2018-03" db="EMBL/GenBank/DDBJ databases">
        <title>Whole genome sequencing of Histamine producing bacteria.</title>
        <authorList>
            <person name="Butler K."/>
        </authorList>
    </citation>
    <scope>NUCLEOTIDE SEQUENCE [LARGE SCALE GENOMIC DNA]</scope>
    <source>
        <strain evidence="2 3">BT-6</strain>
    </source>
</reference>
<evidence type="ECO:0000259" key="1">
    <source>
        <dbReference type="Pfam" id="PF01844"/>
    </source>
</evidence>
<dbReference type="RefSeq" id="WP_065171512.1">
    <property type="nucleotide sequence ID" value="NZ_LZFH01000012.1"/>
</dbReference>
<comment type="caution">
    <text evidence="2">The sequence shown here is derived from an EMBL/GenBank/DDBJ whole genome shotgun (WGS) entry which is preliminary data.</text>
</comment>
<dbReference type="EMBL" id="PYMM01000001">
    <property type="protein sequence ID" value="PSU19085.1"/>
    <property type="molecule type" value="Genomic_DNA"/>
</dbReference>
<dbReference type="Pfam" id="PF01844">
    <property type="entry name" value="HNH"/>
    <property type="match status" value="1"/>
</dbReference>
<organism evidence="2 3">
    <name type="scientific">Photobacterium damselae</name>
    <dbReference type="NCBI Taxonomy" id="38293"/>
    <lineage>
        <taxon>Bacteria</taxon>
        <taxon>Pseudomonadati</taxon>
        <taxon>Pseudomonadota</taxon>
        <taxon>Gammaproteobacteria</taxon>
        <taxon>Vibrionales</taxon>
        <taxon>Vibrionaceae</taxon>
        <taxon>Photobacterium</taxon>
    </lineage>
</organism>
<dbReference type="InterPro" id="IPR002711">
    <property type="entry name" value="HNH"/>
</dbReference>
<dbReference type="Gene3D" id="1.10.30.50">
    <property type="match status" value="1"/>
</dbReference>
<gene>
    <name evidence="2" type="ORF">CTM90_03695</name>
</gene>
<sequence length="225" mass="26166">MFKVERPKDAPVGLIKGYDSADVVKELKRIFHKKCYLCETKNPMSPEVEHFIPKSANPALERDWENLFYACRRCNSIKSNSVDVLLDCTKEDVFEALTLELPTRKKKPILVHVNKGHESQAASNTKILLEKCYNREESGYQEITRAELRNQLIRCYGKYLKYSEKLLDDDSGKKERAKAADKLERMLQSDYPYSCFWRRLFIEDDELMQDYANLLSPNLPAQVSA</sequence>
<dbReference type="InterPro" id="IPR003615">
    <property type="entry name" value="HNH_nuc"/>
</dbReference>
<feature type="domain" description="HNH" evidence="1">
    <location>
        <begin position="36"/>
        <end position="80"/>
    </location>
</feature>
<name>A0ABD6X8V1_PHODM</name>
<dbReference type="CDD" id="cd00085">
    <property type="entry name" value="HNHc"/>
    <property type="match status" value="1"/>
</dbReference>
<protein>
    <recommendedName>
        <fullName evidence="1">HNH domain-containing protein</fullName>
    </recommendedName>
</protein>
<dbReference type="Proteomes" id="UP000241404">
    <property type="component" value="Unassembled WGS sequence"/>
</dbReference>
<proteinExistence type="predicted"/>
<evidence type="ECO:0000313" key="3">
    <source>
        <dbReference type="Proteomes" id="UP000241404"/>
    </source>
</evidence>